<name>A0ABQ5NF49_9BACI</name>
<organism evidence="1 2">
    <name type="scientific">Lysinibacillus piscis</name>
    <dbReference type="NCBI Taxonomy" id="2518931"/>
    <lineage>
        <taxon>Bacteria</taxon>
        <taxon>Bacillati</taxon>
        <taxon>Bacillota</taxon>
        <taxon>Bacilli</taxon>
        <taxon>Bacillales</taxon>
        <taxon>Bacillaceae</taxon>
        <taxon>Lysinibacillus</taxon>
    </lineage>
</organism>
<gene>
    <name evidence="1" type="ORF">LYSBPC_01370</name>
</gene>
<proteinExistence type="predicted"/>
<evidence type="ECO:0000313" key="1">
    <source>
        <dbReference type="EMBL" id="GLC87010.1"/>
    </source>
</evidence>
<sequence length="112" mass="13096">MQSTRNLTQSEIEALLDGPQKCFQRINGRKVKVTEEHKANLRKSLEKTIETFKAKIDFKNAKQLSDLLLNFDNVNFFVEFADNDSIFYSFECIKESQHYTFTDSGFFTLPKK</sequence>
<reference evidence="1" key="1">
    <citation type="submission" date="2022-08" db="EMBL/GenBank/DDBJ databases">
        <title>Draft genome sequence of Lysinibacillus sp. strain KH24.</title>
        <authorList>
            <person name="Kanbe H."/>
            <person name="Itoh H."/>
        </authorList>
    </citation>
    <scope>NUCLEOTIDE SEQUENCE</scope>
    <source>
        <strain evidence="1">KH24</strain>
    </source>
</reference>
<accession>A0ABQ5NF49</accession>
<dbReference type="RefSeq" id="WP_264986745.1">
    <property type="nucleotide sequence ID" value="NZ_BRZA01000001.1"/>
</dbReference>
<comment type="caution">
    <text evidence="1">The sequence shown here is derived from an EMBL/GenBank/DDBJ whole genome shotgun (WGS) entry which is preliminary data.</text>
</comment>
<keyword evidence="2" id="KW-1185">Reference proteome</keyword>
<dbReference type="Proteomes" id="UP001065593">
    <property type="component" value="Unassembled WGS sequence"/>
</dbReference>
<evidence type="ECO:0000313" key="2">
    <source>
        <dbReference type="Proteomes" id="UP001065593"/>
    </source>
</evidence>
<protein>
    <submittedName>
        <fullName evidence="1">Uncharacterized protein</fullName>
    </submittedName>
</protein>
<dbReference type="EMBL" id="BRZA01000001">
    <property type="protein sequence ID" value="GLC87010.1"/>
    <property type="molecule type" value="Genomic_DNA"/>
</dbReference>